<evidence type="ECO:0000313" key="2">
    <source>
        <dbReference type="EMBL" id="KAJ8415979.1"/>
    </source>
</evidence>
<organism evidence="2 3">
    <name type="scientific">Aldrovandia affinis</name>
    <dbReference type="NCBI Taxonomy" id="143900"/>
    <lineage>
        <taxon>Eukaryota</taxon>
        <taxon>Metazoa</taxon>
        <taxon>Chordata</taxon>
        <taxon>Craniata</taxon>
        <taxon>Vertebrata</taxon>
        <taxon>Euteleostomi</taxon>
        <taxon>Actinopterygii</taxon>
        <taxon>Neopterygii</taxon>
        <taxon>Teleostei</taxon>
        <taxon>Notacanthiformes</taxon>
        <taxon>Halosauridae</taxon>
        <taxon>Aldrovandia</taxon>
    </lineage>
</organism>
<feature type="region of interest" description="Disordered" evidence="1">
    <location>
        <begin position="33"/>
        <end position="54"/>
    </location>
</feature>
<dbReference type="AlphaFoldDB" id="A0AAD7X1H4"/>
<protein>
    <submittedName>
        <fullName evidence="2">Uncharacterized protein</fullName>
    </submittedName>
</protein>
<gene>
    <name evidence="2" type="ORF">AAFF_G00380010</name>
</gene>
<dbReference type="Proteomes" id="UP001221898">
    <property type="component" value="Unassembled WGS sequence"/>
</dbReference>
<reference evidence="2" key="1">
    <citation type="journal article" date="2023" name="Science">
        <title>Genome structures resolve the early diversification of teleost fishes.</title>
        <authorList>
            <person name="Parey E."/>
            <person name="Louis A."/>
            <person name="Montfort J."/>
            <person name="Bouchez O."/>
            <person name="Roques C."/>
            <person name="Iampietro C."/>
            <person name="Lluch J."/>
            <person name="Castinel A."/>
            <person name="Donnadieu C."/>
            <person name="Desvignes T."/>
            <person name="Floi Bucao C."/>
            <person name="Jouanno E."/>
            <person name="Wen M."/>
            <person name="Mejri S."/>
            <person name="Dirks R."/>
            <person name="Jansen H."/>
            <person name="Henkel C."/>
            <person name="Chen W.J."/>
            <person name="Zahm M."/>
            <person name="Cabau C."/>
            <person name="Klopp C."/>
            <person name="Thompson A.W."/>
            <person name="Robinson-Rechavi M."/>
            <person name="Braasch I."/>
            <person name="Lecointre G."/>
            <person name="Bobe J."/>
            <person name="Postlethwait J.H."/>
            <person name="Berthelot C."/>
            <person name="Roest Crollius H."/>
            <person name="Guiguen Y."/>
        </authorList>
    </citation>
    <scope>NUCLEOTIDE SEQUENCE</scope>
    <source>
        <strain evidence="2">NC1722</strain>
    </source>
</reference>
<dbReference type="EMBL" id="JAINUG010000007">
    <property type="protein sequence ID" value="KAJ8415979.1"/>
    <property type="molecule type" value="Genomic_DNA"/>
</dbReference>
<evidence type="ECO:0000313" key="3">
    <source>
        <dbReference type="Proteomes" id="UP001221898"/>
    </source>
</evidence>
<name>A0AAD7X1H4_9TELE</name>
<evidence type="ECO:0000256" key="1">
    <source>
        <dbReference type="SAM" id="MobiDB-lite"/>
    </source>
</evidence>
<comment type="caution">
    <text evidence="2">The sequence shown here is derived from an EMBL/GenBank/DDBJ whole genome shotgun (WGS) entry which is preliminary data.</text>
</comment>
<keyword evidence="3" id="KW-1185">Reference proteome</keyword>
<sequence>MAGQKRELYDLIQSRSTWTRYVLLQTLIEAGEASNNEGFDHGPAGDRSTPTRLTPTGLWASTYLRKPSPSPPGLSDGFTHIGLFPFLRP</sequence>
<accession>A0AAD7X1H4</accession>
<proteinExistence type="predicted"/>